<evidence type="ECO:0000313" key="6">
    <source>
        <dbReference type="Proteomes" id="UP000494110"/>
    </source>
</evidence>
<feature type="domain" description="Methyltransferase small" evidence="3">
    <location>
        <begin position="391"/>
        <end position="500"/>
    </location>
</feature>
<evidence type="ECO:0008006" key="7">
    <source>
        <dbReference type="Google" id="ProtNLM"/>
    </source>
</evidence>
<dbReference type="PRINTS" id="PR00507">
    <property type="entry name" value="N12N6MTFRASE"/>
</dbReference>
<evidence type="ECO:0000256" key="2">
    <source>
        <dbReference type="ARBA" id="ARBA00022691"/>
    </source>
</evidence>
<protein>
    <recommendedName>
        <fullName evidence="7">DUF4942 domain-containing protein</fullName>
    </recommendedName>
</protein>
<reference evidence="5 6" key="1">
    <citation type="submission" date="2019-09" db="EMBL/GenBank/DDBJ databases">
        <authorList>
            <person name="Depoorter E."/>
        </authorList>
    </citation>
    <scope>NUCLEOTIDE SEQUENCE [LARGE SCALE GENOMIC DNA]</scope>
    <source>
        <strain evidence="5">R-39750</strain>
    </source>
</reference>
<dbReference type="GO" id="GO:0008757">
    <property type="term" value="F:S-adenosylmethionine-dependent methyltransferase activity"/>
    <property type="evidence" value="ECO:0007669"/>
    <property type="project" value="UniProtKB-ARBA"/>
</dbReference>
<dbReference type="GO" id="GO:0032259">
    <property type="term" value="P:methylation"/>
    <property type="evidence" value="ECO:0007669"/>
    <property type="project" value="UniProtKB-KW"/>
</dbReference>
<sequence length="545" mass="60106">MSFHCEVDSVAAFFAPVSVDIFDTLIAEYNGHRAKIDELAGMVFGNGYQTAVAAFIEGNAGDEKLHRSIYVDKLFSADGAIKALNSQYWKQALALTDVYELMPQARKDAWNKDIRMMTTPDFTDAAVRPTIVGLLNMRAQFLAEKVDGVFRGLSGEHVTNSPEAFGRRLIIAGVLDSYGHLNDSKAGLVHDLRCVVARFMGRGEPNRSLTLEFLEQTRTNPGSWLATDGGALRVRTYKNGNAHMEVHAEMAWRLNSILAHLYPAAIPSQFRQKPKRQPKVYAQLLRPLPFPILELLARCLSTLRYARGNYIWFDHDSISSPHLEGAIRALESVGGTRDSERRHWVNFAYPPETVLREIVATGCLPDQATFQFHQTSERLAMDAVEWAEVADSDRVLEPSAGQGAIAAHLPADRLQCVELSSLHCAVLRARGFATDEGDFIAWSEAAAQGGRLFDVVVMNPPFSDGRAQLHVERAYGLLAPGGRLVAVVPGSLHGKQFLSGVEVEYSRVYDSEFETTSVSVVLMRAQRPGIAECSPSNDATMREAA</sequence>
<organism evidence="5 6">
    <name type="scientific">Burkholderia lata (strain ATCC 17760 / DSM 23089 / LMG 22485 / NCIMB 9086 / R18194 / 383)</name>
    <dbReference type="NCBI Taxonomy" id="482957"/>
    <lineage>
        <taxon>Bacteria</taxon>
        <taxon>Pseudomonadati</taxon>
        <taxon>Pseudomonadota</taxon>
        <taxon>Betaproteobacteria</taxon>
        <taxon>Burkholderiales</taxon>
        <taxon>Burkholderiaceae</taxon>
        <taxon>Burkholderia</taxon>
        <taxon>Burkholderia cepacia complex</taxon>
    </lineage>
</organism>
<dbReference type="InterPro" id="IPR002052">
    <property type="entry name" value="DNA_methylase_N6_adenine_CS"/>
</dbReference>
<dbReference type="InterPro" id="IPR007848">
    <property type="entry name" value="Small_mtfrase_dom"/>
</dbReference>
<dbReference type="Gene3D" id="3.40.50.150">
    <property type="entry name" value="Vaccinia Virus protein VP39"/>
    <property type="match status" value="1"/>
</dbReference>
<dbReference type="Proteomes" id="UP000494110">
    <property type="component" value="Unassembled WGS sequence"/>
</dbReference>
<feature type="domain" description="DUF4942" evidence="4">
    <location>
        <begin position="82"/>
        <end position="263"/>
    </location>
</feature>
<evidence type="ECO:0000256" key="1">
    <source>
        <dbReference type="ARBA" id="ARBA00022603"/>
    </source>
</evidence>
<dbReference type="Pfam" id="PF05175">
    <property type="entry name" value="MTS"/>
    <property type="match status" value="1"/>
</dbReference>
<evidence type="ECO:0000259" key="3">
    <source>
        <dbReference type="Pfam" id="PF05175"/>
    </source>
</evidence>
<dbReference type="GO" id="GO:0008170">
    <property type="term" value="F:N-methyltransferase activity"/>
    <property type="evidence" value="ECO:0007669"/>
    <property type="project" value="UniProtKB-ARBA"/>
</dbReference>
<dbReference type="AlphaFoldDB" id="A0A6P2VIA1"/>
<dbReference type="SUPFAM" id="SSF53335">
    <property type="entry name" value="S-adenosyl-L-methionine-dependent methyltransferases"/>
    <property type="match status" value="1"/>
</dbReference>
<keyword evidence="2" id="KW-0949">S-adenosyl-L-methionine</keyword>
<dbReference type="EMBL" id="CABVQN010000004">
    <property type="protein sequence ID" value="VWC82014.1"/>
    <property type="molecule type" value="Genomic_DNA"/>
</dbReference>
<keyword evidence="1" id="KW-0489">Methyltransferase</keyword>
<dbReference type="InterPro" id="IPR029063">
    <property type="entry name" value="SAM-dependent_MTases_sf"/>
</dbReference>
<dbReference type="CDD" id="cd02440">
    <property type="entry name" value="AdoMet_MTases"/>
    <property type="match status" value="1"/>
</dbReference>
<accession>A0A6P2VIA1</accession>
<keyword evidence="1" id="KW-0808">Transferase</keyword>
<dbReference type="RefSeq" id="WP_175011405.1">
    <property type="nucleotide sequence ID" value="NZ_CABVQN010000004.1"/>
</dbReference>
<evidence type="ECO:0000313" key="5">
    <source>
        <dbReference type="EMBL" id="VWC82014.1"/>
    </source>
</evidence>
<name>A0A6P2VIA1_BURL3</name>
<dbReference type="InterPro" id="IPR031339">
    <property type="entry name" value="DUF4942"/>
</dbReference>
<evidence type="ECO:0000259" key="4">
    <source>
        <dbReference type="Pfam" id="PF13708"/>
    </source>
</evidence>
<proteinExistence type="predicted"/>
<dbReference type="PROSITE" id="PS00092">
    <property type="entry name" value="N6_MTASE"/>
    <property type="match status" value="1"/>
</dbReference>
<dbReference type="GO" id="GO:0003676">
    <property type="term" value="F:nucleic acid binding"/>
    <property type="evidence" value="ECO:0007669"/>
    <property type="project" value="InterPro"/>
</dbReference>
<gene>
    <name evidence="5" type="ORF">BLA39750_01270</name>
</gene>
<dbReference type="Pfam" id="PF13708">
    <property type="entry name" value="DUF4942"/>
    <property type="match status" value="1"/>
</dbReference>